<dbReference type="Proteomes" id="UP000022272">
    <property type="component" value="Unassembled WGS sequence"/>
</dbReference>
<dbReference type="InterPro" id="IPR021823">
    <property type="entry name" value="DUF3408"/>
</dbReference>
<gene>
    <name evidence="2" type="ORF">M076_2358</name>
</gene>
<proteinExistence type="predicted"/>
<evidence type="ECO:0000256" key="1">
    <source>
        <dbReference type="SAM" id="MobiDB-lite"/>
    </source>
</evidence>
<comment type="caution">
    <text evidence="2">The sequence shown here is derived from an EMBL/GenBank/DDBJ whole genome shotgun (WGS) entry which is preliminary data.</text>
</comment>
<reference evidence="2 3" key="1">
    <citation type="submission" date="2014-02" db="EMBL/GenBank/DDBJ databases">
        <authorList>
            <person name="Sears C."/>
            <person name="Carroll K."/>
            <person name="Sack B.R."/>
            <person name="Qadri F."/>
            <person name="Myers L.L."/>
            <person name="Chung G.-T."/>
            <person name="Escheverria P."/>
            <person name="Fraser C.M."/>
            <person name="Sadzewicz L."/>
            <person name="Shefchek K.A."/>
            <person name="Tallon L."/>
            <person name="Das S.P."/>
            <person name="Daugherty S."/>
            <person name="Mongodin E.F."/>
        </authorList>
    </citation>
    <scope>NUCLEOTIDE SEQUENCE [LARGE SCALE GENOMIC DNA]</scope>
    <source>
        <strain evidence="2 3">2-F-2 #4</strain>
    </source>
</reference>
<name>A0A016ABV2_BACFG</name>
<organism evidence="2 3">
    <name type="scientific">Bacteroides fragilis str. 2-F-2 #4</name>
    <dbReference type="NCBI Taxonomy" id="1339280"/>
    <lineage>
        <taxon>Bacteria</taxon>
        <taxon>Pseudomonadati</taxon>
        <taxon>Bacteroidota</taxon>
        <taxon>Bacteroidia</taxon>
        <taxon>Bacteroidales</taxon>
        <taxon>Bacteroidaceae</taxon>
        <taxon>Bacteroides</taxon>
    </lineage>
</organism>
<dbReference type="PATRIC" id="fig|1339280.3.peg.2257"/>
<feature type="region of interest" description="Disordered" evidence="1">
    <location>
        <begin position="1"/>
        <end position="48"/>
    </location>
</feature>
<evidence type="ECO:0008006" key="4">
    <source>
        <dbReference type="Google" id="ProtNLM"/>
    </source>
</evidence>
<sequence>MGLLKKNKKTERTPKGWASANGNEKTSHERASFEDISSIMDGIDGEPSPEYANEGDIQFADMHEVQHGRSYPYFLEKRDELKARQSVYISREVQEKIADIVHTLGRNKTTIGAYIDKVLCEHLETYRAEINSLYVEHYLLREHV</sequence>
<protein>
    <recommendedName>
        <fullName evidence="4">DUF3408 domain-containing protein</fullName>
    </recommendedName>
</protein>
<evidence type="ECO:0000313" key="3">
    <source>
        <dbReference type="Proteomes" id="UP000022272"/>
    </source>
</evidence>
<evidence type="ECO:0000313" key="2">
    <source>
        <dbReference type="EMBL" id="EXZ44494.1"/>
    </source>
</evidence>
<dbReference type="Pfam" id="PF11888">
    <property type="entry name" value="DUF3408"/>
    <property type="match status" value="1"/>
</dbReference>
<accession>A0A016ABV2</accession>
<dbReference type="EMBL" id="JGDM01000062">
    <property type="protein sequence ID" value="EXZ44494.1"/>
    <property type="molecule type" value="Genomic_DNA"/>
</dbReference>
<dbReference type="AlphaFoldDB" id="A0A016ABV2"/>